<name>A0A4C1VC95_EUMVA</name>
<sequence length="84" mass="9549">MSEDDDYDPTADELIGHSSSVKRTKLCRYEVSHESVAIGTREGDARNLRNSAAINLITKRTKLCRYDVSHIKLARREKKGSVER</sequence>
<protein>
    <submittedName>
        <fullName evidence="1">Uncharacterized protein</fullName>
    </submittedName>
</protein>
<dbReference type="EMBL" id="BGZK01000318">
    <property type="protein sequence ID" value="GBP36471.1"/>
    <property type="molecule type" value="Genomic_DNA"/>
</dbReference>
<reference evidence="1 2" key="1">
    <citation type="journal article" date="2019" name="Commun. Biol.">
        <title>The bagworm genome reveals a unique fibroin gene that provides high tensile strength.</title>
        <authorList>
            <person name="Kono N."/>
            <person name="Nakamura H."/>
            <person name="Ohtoshi R."/>
            <person name="Tomita M."/>
            <person name="Numata K."/>
            <person name="Arakawa K."/>
        </authorList>
    </citation>
    <scope>NUCLEOTIDE SEQUENCE [LARGE SCALE GENOMIC DNA]</scope>
</reference>
<dbReference type="Proteomes" id="UP000299102">
    <property type="component" value="Unassembled WGS sequence"/>
</dbReference>
<gene>
    <name evidence="1" type="ORF">EVAR_88052_1</name>
</gene>
<evidence type="ECO:0000313" key="2">
    <source>
        <dbReference type="Proteomes" id="UP000299102"/>
    </source>
</evidence>
<dbReference type="AlphaFoldDB" id="A0A4C1VC95"/>
<keyword evidence="2" id="KW-1185">Reference proteome</keyword>
<evidence type="ECO:0000313" key="1">
    <source>
        <dbReference type="EMBL" id="GBP36471.1"/>
    </source>
</evidence>
<organism evidence="1 2">
    <name type="scientific">Eumeta variegata</name>
    <name type="common">Bagworm moth</name>
    <name type="synonym">Eumeta japonica</name>
    <dbReference type="NCBI Taxonomy" id="151549"/>
    <lineage>
        <taxon>Eukaryota</taxon>
        <taxon>Metazoa</taxon>
        <taxon>Ecdysozoa</taxon>
        <taxon>Arthropoda</taxon>
        <taxon>Hexapoda</taxon>
        <taxon>Insecta</taxon>
        <taxon>Pterygota</taxon>
        <taxon>Neoptera</taxon>
        <taxon>Endopterygota</taxon>
        <taxon>Lepidoptera</taxon>
        <taxon>Glossata</taxon>
        <taxon>Ditrysia</taxon>
        <taxon>Tineoidea</taxon>
        <taxon>Psychidae</taxon>
        <taxon>Oiketicinae</taxon>
        <taxon>Eumeta</taxon>
    </lineage>
</organism>
<comment type="caution">
    <text evidence="1">The sequence shown here is derived from an EMBL/GenBank/DDBJ whole genome shotgun (WGS) entry which is preliminary data.</text>
</comment>
<proteinExistence type="predicted"/>
<accession>A0A4C1VC95</accession>